<dbReference type="GO" id="GO:0016740">
    <property type="term" value="F:transferase activity"/>
    <property type="evidence" value="ECO:0007669"/>
    <property type="project" value="UniProtKB-KW"/>
</dbReference>
<feature type="domain" description="Glycosyltransferase 2-like" evidence="4">
    <location>
        <begin position="6"/>
        <end position="158"/>
    </location>
</feature>
<keyword evidence="3" id="KW-1133">Transmembrane helix</keyword>
<feature type="compositionally biased region" description="Basic and acidic residues" evidence="2">
    <location>
        <begin position="324"/>
        <end position="340"/>
    </location>
</feature>
<protein>
    <submittedName>
        <fullName evidence="5">Glycosyltransferase</fullName>
    </submittedName>
</protein>
<accession>A0A4U6QFY2</accession>
<evidence type="ECO:0000256" key="3">
    <source>
        <dbReference type="SAM" id="Phobius"/>
    </source>
</evidence>
<evidence type="ECO:0000259" key="4">
    <source>
        <dbReference type="Pfam" id="PF00535"/>
    </source>
</evidence>
<evidence type="ECO:0000256" key="2">
    <source>
        <dbReference type="SAM" id="MobiDB-lite"/>
    </source>
</evidence>
<dbReference type="OrthoDB" id="3177103at2"/>
<evidence type="ECO:0000256" key="1">
    <source>
        <dbReference type="ARBA" id="ARBA00006739"/>
    </source>
</evidence>
<evidence type="ECO:0000313" key="6">
    <source>
        <dbReference type="Proteomes" id="UP000306985"/>
    </source>
</evidence>
<gene>
    <name evidence="5" type="ORF">FDO65_15510</name>
</gene>
<keyword evidence="6" id="KW-1185">Reference proteome</keyword>
<dbReference type="InterPro" id="IPR029044">
    <property type="entry name" value="Nucleotide-diphossugar_trans"/>
</dbReference>
<reference evidence="5 6" key="1">
    <citation type="submission" date="2019-05" db="EMBL/GenBank/DDBJ databases">
        <title>Nakamurella sp. N5BH11, whole genome shotgun sequence.</title>
        <authorList>
            <person name="Tuo L."/>
        </authorList>
    </citation>
    <scope>NUCLEOTIDE SEQUENCE [LARGE SCALE GENOMIC DNA]</scope>
    <source>
        <strain evidence="5 6">N5BH11</strain>
    </source>
</reference>
<dbReference type="InterPro" id="IPR050256">
    <property type="entry name" value="Glycosyltransferase_2"/>
</dbReference>
<dbReference type="SUPFAM" id="SSF53448">
    <property type="entry name" value="Nucleotide-diphospho-sugar transferases"/>
    <property type="match status" value="1"/>
</dbReference>
<dbReference type="PANTHER" id="PTHR48090:SF7">
    <property type="entry name" value="RFBJ PROTEIN"/>
    <property type="match status" value="1"/>
</dbReference>
<feature type="transmembrane region" description="Helical" evidence="3">
    <location>
        <begin position="225"/>
        <end position="247"/>
    </location>
</feature>
<dbReference type="EMBL" id="SZZH01000003">
    <property type="protein sequence ID" value="TKV59041.1"/>
    <property type="molecule type" value="Genomic_DNA"/>
</dbReference>
<dbReference type="Gene3D" id="3.90.550.10">
    <property type="entry name" value="Spore Coat Polysaccharide Biosynthesis Protein SpsA, Chain A"/>
    <property type="match status" value="1"/>
</dbReference>
<dbReference type="InterPro" id="IPR001173">
    <property type="entry name" value="Glyco_trans_2-like"/>
</dbReference>
<dbReference type="Proteomes" id="UP000306985">
    <property type="component" value="Unassembled WGS sequence"/>
</dbReference>
<organism evidence="5 6">
    <name type="scientific">Nakamurella flava</name>
    <dbReference type="NCBI Taxonomy" id="2576308"/>
    <lineage>
        <taxon>Bacteria</taxon>
        <taxon>Bacillati</taxon>
        <taxon>Actinomycetota</taxon>
        <taxon>Actinomycetes</taxon>
        <taxon>Nakamurellales</taxon>
        <taxon>Nakamurellaceae</taxon>
        <taxon>Nakamurella</taxon>
    </lineage>
</organism>
<evidence type="ECO:0000313" key="5">
    <source>
        <dbReference type="EMBL" id="TKV59041.1"/>
    </source>
</evidence>
<keyword evidence="5" id="KW-0808">Transferase</keyword>
<keyword evidence="3" id="KW-0472">Membrane</keyword>
<sequence>MRIAAIVPCHNEEAAVGQVVRDLRAAVPGMDIYVYDNRSTDRTVEVALQAGAIVRREEVKGKGNVVRRAFADIEADVYLLIDGDDTYDASAAPRMIETLLSGPYDHVLGVRKQTTESAYRPGHSAGNKMFNKLVTKVFGTPVTDMLSGYRIFSRRFVKSFPAVSREFEIETELTVHSMSLRVPQTEFEVDFKDRPEGSESKLNTYRDGYKILSLIFQLIRHERPLAFHGLLGLIVAVIALLLSIPLLVEYAETGLVPRFPTAFLAASMVVIAVLIVTIGFILDGITRSRRESARLVYLGYSAPARTSVTAGGRTQVLPTPQAAHAHEHLSADSDREPARR</sequence>
<name>A0A4U6QFY2_9ACTN</name>
<keyword evidence="3" id="KW-0812">Transmembrane</keyword>
<dbReference type="PANTHER" id="PTHR48090">
    <property type="entry name" value="UNDECAPRENYL-PHOSPHATE 4-DEOXY-4-FORMAMIDO-L-ARABINOSE TRANSFERASE-RELATED"/>
    <property type="match status" value="1"/>
</dbReference>
<dbReference type="CDD" id="cd04179">
    <property type="entry name" value="DPM_DPG-synthase_like"/>
    <property type="match status" value="1"/>
</dbReference>
<dbReference type="AlphaFoldDB" id="A0A4U6QFY2"/>
<dbReference type="Pfam" id="PF00535">
    <property type="entry name" value="Glycos_transf_2"/>
    <property type="match status" value="1"/>
</dbReference>
<feature type="region of interest" description="Disordered" evidence="2">
    <location>
        <begin position="321"/>
        <end position="340"/>
    </location>
</feature>
<feature type="transmembrane region" description="Helical" evidence="3">
    <location>
        <begin position="259"/>
        <end position="282"/>
    </location>
</feature>
<proteinExistence type="inferred from homology"/>
<comment type="similarity">
    <text evidence="1">Belongs to the glycosyltransferase 2 family.</text>
</comment>
<comment type="caution">
    <text evidence="5">The sequence shown here is derived from an EMBL/GenBank/DDBJ whole genome shotgun (WGS) entry which is preliminary data.</text>
</comment>